<evidence type="ECO:0000313" key="2">
    <source>
        <dbReference type="Proteomes" id="UP001604336"/>
    </source>
</evidence>
<dbReference type="Proteomes" id="UP001604336">
    <property type="component" value="Unassembled WGS sequence"/>
</dbReference>
<dbReference type="PANTHER" id="PTHR31513:SF10">
    <property type="entry name" value="TYROSINE-PROTEIN KINASE EPHRIN TYPE A_B RECEPTOR-LIKE DOMAIN-CONTAINING PROTEIN"/>
    <property type="match status" value="1"/>
</dbReference>
<name>A0ABD1PQG7_9LAMI</name>
<reference evidence="2" key="1">
    <citation type="submission" date="2024-07" db="EMBL/GenBank/DDBJ databases">
        <title>Two chromosome-level genome assemblies of Korean endemic species Abeliophyllum distichum and Forsythia ovata (Oleaceae).</title>
        <authorList>
            <person name="Jang H."/>
        </authorList>
    </citation>
    <scope>NUCLEOTIDE SEQUENCE [LARGE SCALE GENOMIC DNA]</scope>
</reference>
<gene>
    <name evidence="1" type="ORF">Adt_42009</name>
</gene>
<keyword evidence="2" id="KW-1185">Reference proteome</keyword>
<proteinExistence type="predicted"/>
<evidence type="ECO:0000313" key="1">
    <source>
        <dbReference type="EMBL" id="KAL2466158.1"/>
    </source>
</evidence>
<sequence>MHPPPFSCEDLKGIGSLNTACELIYKLNITQDVYIEGNGNFFILQEISLTCSELDCSIEINITDEFRLNPFAKIVGGSVYILVGNASLFGDSLINVTAFTENVMY</sequence>
<dbReference type="AlphaFoldDB" id="A0ABD1PQG7"/>
<dbReference type="PANTHER" id="PTHR31513">
    <property type="entry name" value="EPHRIN TYPE-B RECEPTOR"/>
    <property type="match status" value="1"/>
</dbReference>
<comment type="caution">
    <text evidence="1">The sequence shown here is derived from an EMBL/GenBank/DDBJ whole genome shotgun (WGS) entry which is preliminary data.</text>
</comment>
<protein>
    <submittedName>
        <fullName evidence="1">Glycine-rich protein</fullName>
    </submittedName>
</protein>
<accession>A0ABD1PQG7</accession>
<organism evidence="1 2">
    <name type="scientific">Abeliophyllum distichum</name>
    <dbReference type="NCBI Taxonomy" id="126358"/>
    <lineage>
        <taxon>Eukaryota</taxon>
        <taxon>Viridiplantae</taxon>
        <taxon>Streptophyta</taxon>
        <taxon>Embryophyta</taxon>
        <taxon>Tracheophyta</taxon>
        <taxon>Spermatophyta</taxon>
        <taxon>Magnoliopsida</taxon>
        <taxon>eudicotyledons</taxon>
        <taxon>Gunneridae</taxon>
        <taxon>Pentapetalae</taxon>
        <taxon>asterids</taxon>
        <taxon>lamiids</taxon>
        <taxon>Lamiales</taxon>
        <taxon>Oleaceae</taxon>
        <taxon>Forsythieae</taxon>
        <taxon>Abeliophyllum</taxon>
    </lineage>
</organism>
<dbReference type="EMBL" id="JBFOLK010000013">
    <property type="protein sequence ID" value="KAL2466158.1"/>
    <property type="molecule type" value="Genomic_DNA"/>
</dbReference>